<dbReference type="Gene3D" id="3.20.20.480">
    <property type="entry name" value="Trimethylamine methyltransferase-like"/>
    <property type="match status" value="1"/>
</dbReference>
<gene>
    <name evidence="4" type="ORF">GF339_19665</name>
</gene>
<evidence type="ECO:0000256" key="2">
    <source>
        <dbReference type="ARBA" id="ARBA00022603"/>
    </source>
</evidence>
<comment type="similarity">
    <text evidence="1">Belongs to the trimethylamine methyltransferase family.</text>
</comment>
<reference evidence="4" key="1">
    <citation type="submission" date="2019-11" db="EMBL/GenBank/DDBJ databases">
        <title>Microbial mats filling the niche in hypersaline microbial mats.</title>
        <authorList>
            <person name="Wong H.L."/>
            <person name="Macleod F.I."/>
            <person name="White R.A. III"/>
            <person name="Burns B.P."/>
        </authorList>
    </citation>
    <scope>NUCLEOTIDE SEQUENCE</scope>
    <source>
        <strain evidence="4">Rbin_158</strain>
    </source>
</reference>
<dbReference type="Proteomes" id="UP000649604">
    <property type="component" value="Unassembled WGS sequence"/>
</dbReference>
<sequence>MKTGFRSHCAPTYRLLADDQIKELHRATLELLENVGVRVMDQEALQLLWDAGCRIKGDLAQFPNWLVEECLHSTPSRITIYTRDGQEAMHLEGRNVHFGLGTDLPQTYDLHTDALRDSCLQDVINAATIADFCDDIDFLASFALPHDVPTNLMYIDSFKAQVETSPKPIFFTAAAPQDLAVILDMAAVVAGGNEALREQPFLIHYAEPLSPLSHSSGAIQKLFRCAEHGIPVTYTPGMLSGASGPVTLAGAITVANAEALSGIVLHQLKAKGAPIISGFGIATMDMRTTAPIYACPEYRLALSACADLYHYYEIPMWGTAGVSDAHCFDQQASMEAAISLLTAALDGANLVHDVGYLGQGAIGSPATLVMCAELISYVKRLMQGFEIGREWIDMEGIRQVGPGGNFLTADQTLKLFRTHHWQPTLANRDTLRLWKQKGRQTYGDRAKHKALDILKTHMPHPPSDEIVQTLNALRTRAEAALKGKTLEV</sequence>
<dbReference type="EMBL" id="WJJP01000641">
    <property type="protein sequence ID" value="MBD3326812.1"/>
    <property type="molecule type" value="Genomic_DNA"/>
</dbReference>
<accession>A0A9D5JZT5</accession>
<proteinExistence type="inferred from homology"/>
<dbReference type="GO" id="GO:0008168">
    <property type="term" value="F:methyltransferase activity"/>
    <property type="evidence" value="ECO:0007669"/>
    <property type="project" value="UniProtKB-KW"/>
</dbReference>
<name>A0A9D5JZT5_9BACT</name>
<dbReference type="Pfam" id="PF06253">
    <property type="entry name" value="MTTB"/>
    <property type="match status" value="1"/>
</dbReference>
<dbReference type="GO" id="GO:0015948">
    <property type="term" value="P:methanogenesis"/>
    <property type="evidence" value="ECO:0007669"/>
    <property type="project" value="InterPro"/>
</dbReference>
<organism evidence="4 5">
    <name type="scientific">candidate division KSB3 bacterium</name>
    <dbReference type="NCBI Taxonomy" id="2044937"/>
    <lineage>
        <taxon>Bacteria</taxon>
        <taxon>candidate division KSB3</taxon>
    </lineage>
</organism>
<dbReference type="GO" id="GO:0032259">
    <property type="term" value="P:methylation"/>
    <property type="evidence" value="ECO:0007669"/>
    <property type="project" value="UniProtKB-KW"/>
</dbReference>
<evidence type="ECO:0000256" key="3">
    <source>
        <dbReference type="ARBA" id="ARBA00022679"/>
    </source>
</evidence>
<evidence type="ECO:0000313" key="4">
    <source>
        <dbReference type="EMBL" id="MBD3326812.1"/>
    </source>
</evidence>
<dbReference type="AlphaFoldDB" id="A0A9D5JZT5"/>
<protein>
    <submittedName>
        <fullName evidence="4">Trimethylamine methyltransferase</fullName>
    </submittedName>
</protein>
<evidence type="ECO:0000313" key="5">
    <source>
        <dbReference type="Proteomes" id="UP000649604"/>
    </source>
</evidence>
<comment type="caution">
    <text evidence="4">The sequence shown here is derived from an EMBL/GenBank/DDBJ whole genome shotgun (WGS) entry which is preliminary data.</text>
</comment>
<dbReference type="InterPro" id="IPR010426">
    <property type="entry name" value="MTTB_MeTrfase"/>
</dbReference>
<evidence type="ECO:0000256" key="1">
    <source>
        <dbReference type="ARBA" id="ARBA00007137"/>
    </source>
</evidence>
<dbReference type="InterPro" id="IPR038601">
    <property type="entry name" value="MttB-like_sf"/>
</dbReference>
<keyword evidence="3" id="KW-0808">Transferase</keyword>
<keyword evidence="2 4" id="KW-0489">Methyltransferase</keyword>